<dbReference type="InterPro" id="IPR027267">
    <property type="entry name" value="AH/BAR_dom_sf"/>
</dbReference>
<dbReference type="Proteomes" id="UP001149090">
    <property type="component" value="Unassembled WGS sequence"/>
</dbReference>
<dbReference type="GO" id="GO:0097320">
    <property type="term" value="P:plasma membrane tubulation"/>
    <property type="evidence" value="ECO:0007669"/>
    <property type="project" value="TreeGrafter"/>
</dbReference>
<accession>A0A9Q0LBX8</accession>
<dbReference type="InterPro" id="IPR046982">
    <property type="entry name" value="BIN3/RVS161-like"/>
</dbReference>
<protein>
    <submittedName>
        <fullName evidence="5">Bridging integrator 3</fullName>
    </submittedName>
</protein>
<organism evidence="5 6">
    <name type="scientific">Anaeramoeba ignava</name>
    <name type="common">Anaerobic marine amoeba</name>
    <dbReference type="NCBI Taxonomy" id="1746090"/>
    <lineage>
        <taxon>Eukaryota</taxon>
        <taxon>Metamonada</taxon>
        <taxon>Anaeramoebidae</taxon>
        <taxon>Anaeramoeba</taxon>
    </lineage>
</organism>
<dbReference type="OrthoDB" id="446293at2759"/>
<gene>
    <name evidence="5" type="ORF">M0811_11518</name>
</gene>
<keyword evidence="3" id="KW-0206">Cytoskeleton</keyword>
<comment type="subcellular location">
    <subcellularLocation>
        <location evidence="1">Cytoplasm</location>
        <location evidence="1">Cytoskeleton</location>
    </subcellularLocation>
</comment>
<evidence type="ECO:0000256" key="1">
    <source>
        <dbReference type="ARBA" id="ARBA00004245"/>
    </source>
</evidence>
<dbReference type="Gene3D" id="1.20.1270.60">
    <property type="entry name" value="Arfaptin homology (AH) domain/BAR domain"/>
    <property type="match status" value="1"/>
</dbReference>
<comment type="caution">
    <text evidence="5">The sequence shown here is derived from an EMBL/GenBank/DDBJ whole genome shotgun (WGS) entry which is preliminary data.</text>
</comment>
<dbReference type="AlphaFoldDB" id="A0A9Q0LBX8"/>
<evidence type="ECO:0000256" key="3">
    <source>
        <dbReference type="ARBA" id="ARBA00023212"/>
    </source>
</evidence>
<dbReference type="GO" id="GO:0006897">
    <property type="term" value="P:endocytosis"/>
    <property type="evidence" value="ECO:0007669"/>
    <property type="project" value="InterPro"/>
</dbReference>
<dbReference type="EMBL" id="JAPDFW010000102">
    <property type="protein sequence ID" value="KAJ5069856.1"/>
    <property type="molecule type" value="Genomic_DNA"/>
</dbReference>
<dbReference type="SUPFAM" id="SSF103657">
    <property type="entry name" value="BAR/IMD domain-like"/>
    <property type="match status" value="1"/>
</dbReference>
<dbReference type="InterPro" id="IPR004148">
    <property type="entry name" value="BAR_dom"/>
</dbReference>
<keyword evidence="6" id="KW-1185">Reference proteome</keyword>
<dbReference type="GO" id="GO:0005737">
    <property type="term" value="C:cytoplasm"/>
    <property type="evidence" value="ECO:0007669"/>
    <property type="project" value="InterPro"/>
</dbReference>
<dbReference type="GO" id="GO:0008289">
    <property type="term" value="F:lipid binding"/>
    <property type="evidence" value="ECO:0007669"/>
    <property type="project" value="TreeGrafter"/>
</dbReference>
<reference evidence="5" key="1">
    <citation type="submission" date="2022-10" db="EMBL/GenBank/DDBJ databases">
        <title>Novel sulphate-reducing endosymbionts in the free-living metamonad Anaeramoeba.</title>
        <authorList>
            <person name="Jerlstrom-Hultqvist J."/>
            <person name="Cepicka I."/>
            <person name="Gallot-Lavallee L."/>
            <person name="Salas-Leiva D."/>
            <person name="Curtis B.A."/>
            <person name="Zahonova K."/>
            <person name="Pipaliya S."/>
            <person name="Dacks J."/>
            <person name="Roger A.J."/>
        </authorList>
    </citation>
    <scope>NUCLEOTIDE SEQUENCE</scope>
    <source>
        <strain evidence="5">BMAN</strain>
    </source>
</reference>
<proteinExistence type="predicted"/>
<evidence type="ECO:0000256" key="2">
    <source>
        <dbReference type="ARBA" id="ARBA00022490"/>
    </source>
</evidence>
<keyword evidence="2" id="KW-0963">Cytoplasm</keyword>
<evidence type="ECO:0000313" key="6">
    <source>
        <dbReference type="Proteomes" id="UP001149090"/>
    </source>
</evidence>
<dbReference type="PANTHER" id="PTHR47174">
    <property type="entry name" value="BRIDGING INTEGRATOR 3"/>
    <property type="match status" value="1"/>
</dbReference>
<dbReference type="GO" id="GO:0015629">
    <property type="term" value="C:actin cytoskeleton"/>
    <property type="evidence" value="ECO:0007669"/>
    <property type="project" value="TreeGrafter"/>
</dbReference>
<sequence>MSWQAFKDKFKRGGQKIRQKFTNMDRTVDPRFEEAHQKFLKFEKDYTSLYTSMVKTRDALRTFIEESTKLSSALLGFYEGTKTGFRGSTIKFANIQNKAHQETLKIFEDRIANLALEPAGTNVGLFPLWKDKIQARQKAVGDFELISNMIFKLISNMIFS</sequence>
<dbReference type="GO" id="GO:0051666">
    <property type="term" value="P:actin cortical patch localization"/>
    <property type="evidence" value="ECO:0007669"/>
    <property type="project" value="InterPro"/>
</dbReference>
<evidence type="ECO:0000313" key="5">
    <source>
        <dbReference type="EMBL" id="KAJ5069856.1"/>
    </source>
</evidence>
<evidence type="ECO:0000259" key="4">
    <source>
        <dbReference type="Pfam" id="PF03114"/>
    </source>
</evidence>
<feature type="domain" description="BAR" evidence="4">
    <location>
        <begin position="6"/>
        <end position="143"/>
    </location>
</feature>
<dbReference type="Pfam" id="PF03114">
    <property type="entry name" value="BAR"/>
    <property type="match status" value="1"/>
</dbReference>
<dbReference type="PANTHER" id="PTHR47174:SF3">
    <property type="entry name" value="BRIDGING INTEGRATOR 3"/>
    <property type="match status" value="1"/>
</dbReference>
<name>A0A9Q0LBX8_ANAIG</name>